<accession>A0ABZ0ZNP5</accession>
<dbReference type="EMBL" id="CP141059">
    <property type="protein sequence ID" value="WQQ25581.1"/>
    <property type="molecule type" value="Genomic_DNA"/>
</dbReference>
<sequence length="296" mass="31749">MSRTGFTLRLATLATALVVGPATLAPGTAEAPLTSARAGDGPSAAQRYGWRTMQWDFAWEFGESLSDGPYRGANIRGGRWIDQSTGTGRAVKYGGGIEFHSGEVIRNTVTPDFGTTTLTLEGKPARLGRWELRERVRMYNQPQFGDAPGGSPYAFVLELIPADPAAYDCGRHNITIARAPVGGTSVQIGANAGTTRWSKTLTGYRRGATEGRLYAVQVTGRKISWFINGRVVASLGAAAAIPKIPMTVRMRMVGAGAKEMRKSCVLVDWLRNYDLAKGVRHPRAPGLNKGSFGGDC</sequence>
<gene>
    <name evidence="2" type="ORF">SHK19_16640</name>
</gene>
<feature type="signal peptide" evidence="1">
    <location>
        <begin position="1"/>
        <end position="24"/>
    </location>
</feature>
<dbReference type="Proteomes" id="UP001327225">
    <property type="component" value="Chromosome"/>
</dbReference>
<reference evidence="3" key="1">
    <citation type="submission" date="2023-12" db="EMBL/GenBank/DDBJ databases">
        <title>Novel species in genus Nocardioides.</title>
        <authorList>
            <person name="Zhou H."/>
        </authorList>
    </citation>
    <scope>NUCLEOTIDE SEQUENCE [LARGE SCALE GENOMIC DNA]</scope>
    <source>
        <strain evidence="3">HM61</strain>
    </source>
</reference>
<evidence type="ECO:0000313" key="3">
    <source>
        <dbReference type="Proteomes" id="UP001327225"/>
    </source>
</evidence>
<dbReference type="RefSeq" id="WP_322936897.1">
    <property type="nucleotide sequence ID" value="NZ_CP141059.1"/>
</dbReference>
<evidence type="ECO:0000256" key="1">
    <source>
        <dbReference type="SAM" id="SignalP"/>
    </source>
</evidence>
<proteinExistence type="predicted"/>
<feature type="chain" id="PRO_5045191295" description="GH16 domain-containing protein" evidence="1">
    <location>
        <begin position="25"/>
        <end position="296"/>
    </location>
</feature>
<name>A0ABZ0ZNP5_9ACTN</name>
<keyword evidence="3" id="KW-1185">Reference proteome</keyword>
<evidence type="ECO:0008006" key="4">
    <source>
        <dbReference type="Google" id="ProtNLM"/>
    </source>
</evidence>
<protein>
    <recommendedName>
        <fullName evidence="4">GH16 domain-containing protein</fullName>
    </recommendedName>
</protein>
<keyword evidence="1" id="KW-0732">Signal</keyword>
<evidence type="ECO:0000313" key="2">
    <source>
        <dbReference type="EMBL" id="WQQ25581.1"/>
    </source>
</evidence>
<organism evidence="2 3">
    <name type="scientific">Nocardioides bizhenqiangii</name>
    <dbReference type="NCBI Taxonomy" id="3095076"/>
    <lineage>
        <taxon>Bacteria</taxon>
        <taxon>Bacillati</taxon>
        <taxon>Actinomycetota</taxon>
        <taxon>Actinomycetes</taxon>
        <taxon>Propionibacteriales</taxon>
        <taxon>Nocardioidaceae</taxon>
        <taxon>Nocardioides</taxon>
    </lineage>
</organism>